<dbReference type="KEGG" id="ahu:A6A40_25965"/>
<dbReference type="PANTHER" id="PTHR43441:SF2">
    <property type="entry name" value="FAMILY ACETYLTRANSFERASE, PUTATIVE (AFU_ORTHOLOGUE AFUA_7G00850)-RELATED"/>
    <property type="match status" value="1"/>
</dbReference>
<dbReference type="SUPFAM" id="SSF55729">
    <property type="entry name" value="Acyl-CoA N-acyltransferases (Nat)"/>
    <property type="match status" value="1"/>
</dbReference>
<reference evidence="2 3" key="1">
    <citation type="submission" date="2018-04" db="EMBL/GenBank/DDBJ databases">
        <title>Complete genome sequence of the nitrogen-fixing bacterium Azospirillum humicireducens type strain SgZ-5.</title>
        <authorList>
            <person name="Yu Z."/>
        </authorList>
    </citation>
    <scope>NUCLEOTIDE SEQUENCE [LARGE SCALE GENOMIC DNA]</scope>
    <source>
        <strain evidence="2 3">SgZ-5</strain>
        <plasmid evidence="2 3">pYZ5</plasmid>
    </source>
</reference>
<evidence type="ECO:0000313" key="2">
    <source>
        <dbReference type="EMBL" id="AWB08460.1"/>
    </source>
</evidence>
<organism evidence="2 3">
    <name type="scientific">Azospirillum humicireducens</name>
    <dbReference type="NCBI Taxonomy" id="1226968"/>
    <lineage>
        <taxon>Bacteria</taxon>
        <taxon>Pseudomonadati</taxon>
        <taxon>Pseudomonadota</taxon>
        <taxon>Alphaproteobacteria</taxon>
        <taxon>Rhodospirillales</taxon>
        <taxon>Azospirillaceae</taxon>
        <taxon>Azospirillum</taxon>
    </lineage>
</organism>
<evidence type="ECO:0000259" key="1">
    <source>
        <dbReference type="PROSITE" id="PS51186"/>
    </source>
</evidence>
<feature type="domain" description="N-acetyltransferase" evidence="1">
    <location>
        <begin position="17"/>
        <end position="176"/>
    </location>
</feature>
<dbReference type="AlphaFoldDB" id="A0A2R4VVI5"/>
<name>A0A2R4VVI5_9PROT</name>
<dbReference type="InterPro" id="IPR000182">
    <property type="entry name" value="GNAT_dom"/>
</dbReference>
<dbReference type="GO" id="GO:0005737">
    <property type="term" value="C:cytoplasm"/>
    <property type="evidence" value="ECO:0007669"/>
    <property type="project" value="TreeGrafter"/>
</dbReference>
<accession>A0A2R4VVI5</accession>
<dbReference type="InterPro" id="IPR051908">
    <property type="entry name" value="Ribosomal_N-acetyltransferase"/>
</dbReference>
<gene>
    <name evidence="2" type="ORF">A6A40_25965</name>
</gene>
<dbReference type="Gene3D" id="3.40.630.30">
    <property type="match status" value="1"/>
</dbReference>
<keyword evidence="2" id="KW-0614">Plasmid</keyword>
<dbReference type="Pfam" id="PF13302">
    <property type="entry name" value="Acetyltransf_3"/>
    <property type="match status" value="1"/>
</dbReference>
<dbReference type="PROSITE" id="PS51186">
    <property type="entry name" value="GNAT"/>
    <property type="match status" value="1"/>
</dbReference>
<keyword evidence="3" id="KW-1185">Reference proteome</keyword>
<dbReference type="GO" id="GO:1990189">
    <property type="term" value="F:protein N-terminal-serine acetyltransferase activity"/>
    <property type="evidence" value="ECO:0007669"/>
    <property type="project" value="TreeGrafter"/>
</dbReference>
<evidence type="ECO:0000313" key="3">
    <source>
        <dbReference type="Proteomes" id="UP000077405"/>
    </source>
</evidence>
<sequence length="184" mass="20366">MSSALVLDTPTLDTDRFTLRKLVREDTAALFPTFSDEAQCRFMSQPHFTTMDSLADWLTDPTWPGRSWAAIDKSDGSLAGRYVAYPGRDQGVLELGYITAAHRQGQGVAAECVAALVGHLFRNEGYRKLFAEIDAENAASVALIEKLGFRREGCLRQHETTHKGVCDMLVYGLLHGEWRSGTTP</sequence>
<geneLocation type="plasmid" evidence="2 3">
    <name>pYZ5</name>
</geneLocation>
<dbReference type="Proteomes" id="UP000077405">
    <property type="component" value="Plasmid pYZ5"/>
</dbReference>
<dbReference type="GO" id="GO:0008999">
    <property type="term" value="F:protein-N-terminal-alanine acetyltransferase activity"/>
    <property type="evidence" value="ECO:0007669"/>
    <property type="project" value="TreeGrafter"/>
</dbReference>
<dbReference type="EMBL" id="CP028906">
    <property type="protein sequence ID" value="AWB08460.1"/>
    <property type="molecule type" value="Genomic_DNA"/>
</dbReference>
<dbReference type="InterPro" id="IPR016181">
    <property type="entry name" value="Acyl_CoA_acyltransferase"/>
</dbReference>
<dbReference type="OrthoDB" id="5295305at2"/>
<dbReference type="PANTHER" id="PTHR43441">
    <property type="entry name" value="RIBOSOMAL-PROTEIN-SERINE ACETYLTRANSFERASE"/>
    <property type="match status" value="1"/>
</dbReference>
<keyword evidence="2" id="KW-0808">Transferase</keyword>
<proteinExistence type="predicted"/>
<protein>
    <submittedName>
        <fullName evidence="2">GNAT family N-acetyltransferase</fullName>
    </submittedName>
</protein>